<dbReference type="Gene3D" id="3.40.50.720">
    <property type="entry name" value="NAD(P)-binding Rossmann-like Domain"/>
    <property type="match status" value="1"/>
</dbReference>
<dbReference type="SUPFAM" id="SSF51735">
    <property type="entry name" value="NAD(P)-binding Rossmann-fold domains"/>
    <property type="match status" value="1"/>
</dbReference>
<dbReference type="InterPro" id="IPR008030">
    <property type="entry name" value="NmrA-like"/>
</dbReference>
<dbReference type="InterPro" id="IPR051604">
    <property type="entry name" value="Ergot_Alk_Oxidoreductase"/>
</dbReference>
<dbReference type="Pfam" id="PF05368">
    <property type="entry name" value="NmrA"/>
    <property type="match status" value="1"/>
</dbReference>
<dbReference type="Gene3D" id="3.90.25.10">
    <property type="entry name" value="UDP-galactose 4-epimerase, domain 1"/>
    <property type="match status" value="1"/>
</dbReference>
<dbReference type="KEGG" id="arac:E0W69_006015"/>
<sequence>MNIVITGSLGHISKPLTENLIKEGHKVTVVSSDIEKSEAIESMGAIPAIGSLENVTFLTNTFQNVDAVYCIIPPNFKEINQVEYYRRIATNYATAIQQSGVKHVVHLSSWGAHLDRGTGIILGSHNSEKIFSQIPSISLVFIRPGSFYYNTFGFINMIKHLGYIGANYGEHDNIVWVHPIDIAAAVSEELLNTSSEKLRIRYVASDEKSAAESAQILGAAIGIPDLQWKLLSVEIVKNILVKNGLPESIASDIVDLNNSIHTGALAEDYNRHKPILGKVKVKDFAEEFAMVYNKK</sequence>
<dbReference type="OrthoDB" id="2149806at2"/>
<dbReference type="InterPro" id="IPR036291">
    <property type="entry name" value="NAD(P)-bd_dom_sf"/>
</dbReference>
<evidence type="ECO:0000313" key="3">
    <source>
        <dbReference type="Proteomes" id="UP000292424"/>
    </source>
</evidence>
<reference evidence="2 3" key="1">
    <citation type="submission" date="2019-09" db="EMBL/GenBank/DDBJ databases">
        <title>Complete genome sequence of Arachidicoccus sp. B3-10 isolated from apple orchard soil.</title>
        <authorList>
            <person name="Kim H.S."/>
            <person name="Han K.-I."/>
            <person name="Suh M.K."/>
            <person name="Lee K.C."/>
            <person name="Eom M.K."/>
            <person name="Kim J.-S."/>
            <person name="Kang S.W."/>
            <person name="Sin Y."/>
            <person name="Lee J.-S."/>
        </authorList>
    </citation>
    <scope>NUCLEOTIDE SEQUENCE [LARGE SCALE GENOMIC DNA]</scope>
    <source>
        <strain evidence="2 3">B3-10</strain>
    </source>
</reference>
<keyword evidence="3" id="KW-1185">Reference proteome</keyword>
<gene>
    <name evidence="2" type="ORF">E0W69_006015</name>
</gene>
<evidence type="ECO:0000259" key="1">
    <source>
        <dbReference type="Pfam" id="PF05368"/>
    </source>
</evidence>
<proteinExistence type="predicted"/>
<dbReference type="Proteomes" id="UP000292424">
    <property type="component" value="Chromosome"/>
</dbReference>
<organism evidence="2 3">
    <name type="scientific">Rhizosphaericola mali</name>
    <dbReference type="NCBI Taxonomy" id="2545455"/>
    <lineage>
        <taxon>Bacteria</taxon>
        <taxon>Pseudomonadati</taxon>
        <taxon>Bacteroidota</taxon>
        <taxon>Chitinophagia</taxon>
        <taxon>Chitinophagales</taxon>
        <taxon>Chitinophagaceae</taxon>
        <taxon>Rhizosphaericola</taxon>
    </lineage>
</organism>
<dbReference type="PANTHER" id="PTHR43162:SF1">
    <property type="entry name" value="PRESTALK A DIFFERENTIATION PROTEIN A"/>
    <property type="match status" value="1"/>
</dbReference>
<feature type="domain" description="NmrA-like" evidence="1">
    <location>
        <begin position="2"/>
        <end position="256"/>
    </location>
</feature>
<dbReference type="AlphaFoldDB" id="A0A5P2G343"/>
<protein>
    <submittedName>
        <fullName evidence="2">NAD(P)H-binding protein</fullName>
    </submittedName>
</protein>
<accession>A0A5P2G343</accession>
<evidence type="ECO:0000313" key="2">
    <source>
        <dbReference type="EMBL" id="QES88242.1"/>
    </source>
</evidence>
<dbReference type="EMBL" id="CP044016">
    <property type="protein sequence ID" value="QES88242.1"/>
    <property type="molecule type" value="Genomic_DNA"/>
</dbReference>
<dbReference type="PANTHER" id="PTHR43162">
    <property type="match status" value="1"/>
</dbReference>
<dbReference type="RefSeq" id="WP_131329129.1">
    <property type="nucleotide sequence ID" value="NZ_CP044016.1"/>
</dbReference>
<name>A0A5P2G343_9BACT</name>